<dbReference type="EMBL" id="LJCR01003045">
    <property type="protein sequence ID" value="KPV47988.1"/>
    <property type="molecule type" value="Genomic_DNA"/>
</dbReference>
<comment type="caution">
    <text evidence="5">The sequence shown here is derived from an EMBL/GenBank/DDBJ whole genome shotgun (WGS) entry which is preliminary data.</text>
</comment>
<keyword evidence="2" id="KW-0808">Transferase</keyword>
<dbReference type="PANTHER" id="PTHR43095">
    <property type="entry name" value="SUGAR KINASE"/>
    <property type="match status" value="1"/>
</dbReference>
<dbReference type="Proteomes" id="UP000050509">
    <property type="component" value="Unassembled WGS sequence"/>
</dbReference>
<comment type="similarity">
    <text evidence="1">Belongs to the FGGY kinase family.</text>
</comment>
<dbReference type="Pfam" id="PF02782">
    <property type="entry name" value="FGGY_C"/>
    <property type="match status" value="1"/>
</dbReference>
<evidence type="ECO:0000256" key="1">
    <source>
        <dbReference type="ARBA" id="ARBA00009156"/>
    </source>
</evidence>
<dbReference type="SUPFAM" id="SSF53067">
    <property type="entry name" value="Actin-like ATPase domain"/>
    <property type="match status" value="1"/>
</dbReference>
<evidence type="ECO:0000256" key="3">
    <source>
        <dbReference type="ARBA" id="ARBA00022777"/>
    </source>
</evidence>
<name>A0A0P9CQR1_9CHLR</name>
<keyword evidence="3" id="KW-0418">Kinase</keyword>
<organism evidence="5 6">
    <name type="scientific">Kouleothrix aurantiaca</name>
    <dbReference type="NCBI Taxonomy" id="186479"/>
    <lineage>
        <taxon>Bacteria</taxon>
        <taxon>Bacillati</taxon>
        <taxon>Chloroflexota</taxon>
        <taxon>Chloroflexia</taxon>
        <taxon>Chloroflexales</taxon>
        <taxon>Roseiflexineae</taxon>
        <taxon>Roseiflexaceae</taxon>
        <taxon>Kouleothrix</taxon>
    </lineage>
</organism>
<gene>
    <name evidence="5" type="ORF">SE17_40490</name>
</gene>
<dbReference type="Gene3D" id="3.30.420.40">
    <property type="match status" value="1"/>
</dbReference>
<feature type="domain" description="Carbohydrate kinase FGGY C-terminal" evidence="4">
    <location>
        <begin position="1"/>
        <end position="95"/>
    </location>
</feature>
<dbReference type="PANTHER" id="PTHR43095:SF2">
    <property type="entry name" value="GLUCONOKINASE"/>
    <property type="match status" value="1"/>
</dbReference>
<dbReference type="AlphaFoldDB" id="A0A0P9CQR1"/>
<evidence type="ECO:0000256" key="2">
    <source>
        <dbReference type="ARBA" id="ARBA00022679"/>
    </source>
</evidence>
<dbReference type="InterPro" id="IPR018485">
    <property type="entry name" value="FGGY_C"/>
</dbReference>
<feature type="non-terminal residue" evidence="5">
    <location>
        <position position="1"/>
    </location>
</feature>
<dbReference type="InterPro" id="IPR050406">
    <property type="entry name" value="FGGY_Carb_Kinase"/>
</dbReference>
<evidence type="ECO:0000313" key="6">
    <source>
        <dbReference type="Proteomes" id="UP000050509"/>
    </source>
</evidence>
<protein>
    <recommendedName>
        <fullName evidence="4">Carbohydrate kinase FGGY C-terminal domain-containing protein</fullName>
    </recommendedName>
</protein>
<dbReference type="GO" id="GO:0016301">
    <property type="term" value="F:kinase activity"/>
    <property type="evidence" value="ECO:0007669"/>
    <property type="project" value="UniProtKB-KW"/>
</dbReference>
<sequence>PGWAGDVRATIHGLGLNTTPPDIVRACLEAVAYRFALIEQRMCGNPACDHRMIASGGALLSSPAWMQMLADVLNRPVVASEEQEATSRGVALLALESLGAIESIDELPAADGAVYQPDAGRHNVYQAAIARQETLYAQFYAEQMASRS</sequence>
<evidence type="ECO:0000259" key="4">
    <source>
        <dbReference type="Pfam" id="PF02782"/>
    </source>
</evidence>
<keyword evidence="6" id="KW-1185">Reference proteome</keyword>
<dbReference type="GO" id="GO:0005975">
    <property type="term" value="P:carbohydrate metabolic process"/>
    <property type="evidence" value="ECO:0007669"/>
    <property type="project" value="InterPro"/>
</dbReference>
<reference evidence="5 6" key="1">
    <citation type="submission" date="2015-09" db="EMBL/GenBank/DDBJ databases">
        <title>Draft genome sequence of Kouleothrix aurantiaca JCM 19913.</title>
        <authorList>
            <person name="Hemp J."/>
        </authorList>
    </citation>
    <scope>NUCLEOTIDE SEQUENCE [LARGE SCALE GENOMIC DNA]</scope>
    <source>
        <strain evidence="5 6">COM-B</strain>
    </source>
</reference>
<dbReference type="InterPro" id="IPR043129">
    <property type="entry name" value="ATPase_NBD"/>
</dbReference>
<accession>A0A0P9CQR1</accession>
<proteinExistence type="inferred from homology"/>
<evidence type="ECO:0000313" key="5">
    <source>
        <dbReference type="EMBL" id="KPV47988.1"/>
    </source>
</evidence>